<dbReference type="Proteomes" id="UP001278500">
    <property type="component" value="Unassembled WGS sequence"/>
</dbReference>
<comment type="caution">
    <text evidence="1">The sequence shown here is derived from an EMBL/GenBank/DDBJ whole genome shotgun (WGS) entry which is preliminary data.</text>
</comment>
<name>A0AAE0JEW5_9PEZI</name>
<protein>
    <submittedName>
        <fullName evidence="1">Uncharacterized protein</fullName>
    </submittedName>
</protein>
<dbReference type="AlphaFoldDB" id="A0AAE0JEW5"/>
<evidence type="ECO:0000313" key="1">
    <source>
        <dbReference type="EMBL" id="KAK3345011.1"/>
    </source>
</evidence>
<sequence>MAPPSPLQLPALDLEERDLEDFGDREEDTVAMALEIAADEHLTFMPQTTESVFTQALDPLPTAETYLDGYQALNARNFEEHDLEAFDETKEEIVATAMEIVTDEHITFTPQTAYKPSNNRQEYQNARRQGFQPGWWASQATSHLASSQKQHLYQATTSSLIHNSFNSRSFDGPLGLSPAKLDALIAIFPSTNPKGGLTVREYQSIAQTGGRNAETGCRNAETEGREAKTTEVLLCSYNHSNVEYRIQL</sequence>
<dbReference type="GeneID" id="87867710"/>
<reference evidence="1" key="2">
    <citation type="submission" date="2023-06" db="EMBL/GenBank/DDBJ databases">
        <authorList>
            <consortium name="Lawrence Berkeley National Laboratory"/>
            <person name="Haridas S."/>
            <person name="Hensen N."/>
            <person name="Bonometti L."/>
            <person name="Westerberg I."/>
            <person name="Brannstrom I.O."/>
            <person name="Guillou S."/>
            <person name="Cros-Aarteil S."/>
            <person name="Calhoun S."/>
            <person name="Kuo A."/>
            <person name="Mondo S."/>
            <person name="Pangilinan J."/>
            <person name="Riley R."/>
            <person name="Labutti K."/>
            <person name="Andreopoulos B."/>
            <person name="Lipzen A."/>
            <person name="Chen C."/>
            <person name="Yanf M."/>
            <person name="Daum C."/>
            <person name="Ng V."/>
            <person name="Clum A."/>
            <person name="Steindorff A."/>
            <person name="Ohm R."/>
            <person name="Martin F."/>
            <person name="Silar P."/>
            <person name="Natvig D."/>
            <person name="Lalanne C."/>
            <person name="Gautier V."/>
            <person name="Ament-Velasquez S.L."/>
            <person name="Kruys A."/>
            <person name="Hutchinson M.I."/>
            <person name="Powell A.J."/>
            <person name="Barry K."/>
            <person name="Miller A.N."/>
            <person name="Grigoriev I.V."/>
            <person name="Debuchy R."/>
            <person name="Gladieux P."/>
            <person name="Thoren M.H."/>
            <person name="Johannesson H."/>
        </authorList>
    </citation>
    <scope>NUCLEOTIDE SEQUENCE</scope>
    <source>
        <strain evidence="1">CBS 560.94</strain>
    </source>
</reference>
<organism evidence="1 2">
    <name type="scientific">Neurospora tetraspora</name>
    <dbReference type="NCBI Taxonomy" id="94610"/>
    <lineage>
        <taxon>Eukaryota</taxon>
        <taxon>Fungi</taxon>
        <taxon>Dikarya</taxon>
        <taxon>Ascomycota</taxon>
        <taxon>Pezizomycotina</taxon>
        <taxon>Sordariomycetes</taxon>
        <taxon>Sordariomycetidae</taxon>
        <taxon>Sordariales</taxon>
        <taxon>Sordariaceae</taxon>
        <taxon>Neurospora</taxon>
    </lineage>
</organism>
<proteinExistence type="predicted"/>
<evidence type="ECO:0000313" key="2">
    <source>
        <dbReference type="Proteomes" id="UP001278500"/>
    </source>
</evidence>
<dbReference type="RefSeq" id="XP_062681624.1">
    <property type="nucleotide sequence ID" value="XM_062830556.1"/>
</dbReference>
<dbReference type="EMBL" id="JAUEPP010000004">
    <property type="protein sequence ID" value="KAK3345011.1"/>
    <property type="molecule type" value="Genomic_DNA"/>
</dbReference>
<keyword evidence="2" id="KW-1185">Reference proteome</keyword>
<reference evidence="1" key="1">
    <citation type="journal article" date="2023" name="Mol. Phylogenet. Evol.">
        <title>Genome-scale phylogeny and comparative genomics of the fungal order Sordariales.</title>
        <authorList>
            <person name="Hensen N."/>
            <person name="Bonometti L."/>
            <person name="Westerberg I."/>
            <person name="Brannstrom I.O."/>
            <person name="Guillou S."/>
            <person name="Cros-Aarteil S."/>
            <person name="Calhoun S."/>
            <person name="Haridas S."/>
            <person name="Kuo A."/>
            <person name="Mondo S."/>
            <person name="Pangilinan J."/>
            <person name="Riley R."/>
            <person name="LaButti K."/>
            <person name="Andreopoulos B."/>
            <person name="Lipzen A."/>
            <person name="Chen C."/>
            <person name="Yan M."/>
            <person name="Daum C."/>
            <person name="Ng V."/>
            <person name="Clum A."/>
            <person name="Steindorff A."/>
            <person name="Ohm R.A."/>
            <person name="Martin F."/>
            <person name="Silar P."/>
            <person name="Natvig D.O."/>
            <person name="Lalanne C."/>
            <person name="Gautier V."/>
            <person name="Ament-Velasquez S.L."/>
            <person name="Kruys A."/>
            <person name="Hutchinson M.I."/>
            <person name="Powell A.J."/>
            <person name="Barry K."/>
            <person name="Miller A.N."/>
            <person name="Grigoriev I.V."/>
            <person name="Debuchy R."/>
            <person name="Gladieux P."/>
            <person name="Hiltunen Thoren M."/>
            <person name="Johannesson H."/>
        </authorList>
    </citation>
    <scope>NUCLEOTIDE SEQUENCE</scope>
    <source>
        <strain evidence="1">CBS 560.94</strain>
    </source>
</reference>
<gene>
    <name evidence="1" type="ORF">B0H65DRAFT_573666</name>
</gene>
<accession>A0AAE0JEW5</accession>